<reference evidence="1" key="1">
    <citation type="journal article" date="2019" name="MBio">
        <title>Virus Genomes from Deep Sea Sediments Expand the Ocean Megavirome and Support Independent Origins of Viral Gigantism.</title>
        <authorList>
            <person name="Backstrom D."/>
            <person name="Yutin N."/>
            <person name="Jorgensen S.L."/>
            <person name="Dharamshi J."/>
            <person name="Homa F."/>
            <person name="Zaremba-Niedwiedzka K."/>
            <person name="Spang A."/>
            <person name="Wolf Y.I."/>
            <person name="Koonin E.V."/>
            <person name="Ettema T.J."/>
        </authorList>
    </citation>
    <scope>NUCLEOTIDE SEQUENCE</scope>
</reference>
<sequence>MSTKVEYPIFEIIMKRLVNQPTKSFTMRELMDHVHETLVDISMPEEKKKEERVDDYHIGDF</sequence>
<name>A0A481Z1R4_9VIRU</name>
<organism evidence="1">
    <name type="scientific">Mimivirus LCMiAC01</name>
    <dbReference type="NCBI Taxonomy" id="2506608"/>
    <lineage>
        <taxon>Viruses</taxon>
        <taxon>Varidnaviria</taxon>
        <taxon>Bamfordvirae</taxon>
        <taxon>Nucleocytoviricota</taxon>
        <taxon>Megaviricetes</taxon>
        <taxon>Imitervirales</taxon>
        <taxon>Mimiviridae</taxon>
        <taxon>Klosneuvirinae</taxon>
    </lineage>
</organism>
<dbReference type="EMBL" id="MK500396">
    <property type="protein sequence ID" value="QBK88714.1"/>
    <property type="molecule type" value="Genomic_DNA"/>
</dbReference>
<protein>
    <submittedName>
        <fullName evidence="1">Uncharacterized protein</fullName>
    </submittedName>
</protein>
<proteinExistence type="predicted"/>
<evidence type="ECO:0000313" key="1">
    <source>
        <dbReference type="EMBL" id="QBK88714.1"/>
    </source>
</evidence>
<accession>A0A481Z1R4</accession>
<gene>
    <name evidence="1" type="ORF">LCMiAC01_03920</name>
</gene>